<dbReference type="InterPro" id="IPR003399">
    <property type="entry name" value="Mce/MlaD"/>
</dbReference>
<evidence type="ECO:0000313" key="4">
    <source>
        <dbReference type="EMBL" id="CAM75068.1"/>
    </source>
</evidence>
<evidence type="ECO:0000256" key="1">
    <source>
        <dbReference type="SAM" id="MobiDB-lite"/>
    </source>
</evidence>
<dbReference type="InterPro" id="IPR052336">
    <property type="entry name" value="MlaD_Phospholipid_Transporter"/>
</dbReference>
<protein>
    <submittedName>
        <fullName evidence="4">ABC transporter substrate binding protein</fullName>
    </submittedName>
</protein>
<feature type="domain" description="Mce/MlaD" evidence="3">
    <location>
        <begin position="35"/>
        <end position="113"/>
    </location>
</feature>
<evidence type="ECO:0000256" key="2">
    <source>
        <dbReference type="SAM" id="Phobius"/>
    </source>
</evidence>
<sequence>MGRNLIETIMGAVVLAVAGFFLVFAWRHAGMEEVKGYTLTAHFAGIGGLDSGADVRINGIKVGTVASQSLDPVSYNAGVTLTIAQDIRLPADTTATIAAEGLLGGKYIKLIPGRAKDRLPDGGQLAKTKDYKSIEEMVGELIFLATADAPRAPTPMPAPPAIAPTEAPPQ</sequence>
<keyword evidence="2" id="KW-1133">Transmembrane helix</keyword>
<keyword evidence="2" id="KW-0812">Transmembrane</keyword>
<proteinExistence type="predicted"/>
<organism evidence="4">
    <name type="scientific">Magnetospirillum gryphiswaldense</name>
    <dbReference type="NCBI Taxonomy" id="55518"/>
    <lineage>
        <taxon>Bacteria</taxon>
        <taxon>Pseudomonadati</taxon>
        <taxon>Pseudomonadota</taxon>
        <taxon>Alphaproteobacteria</taxon>
        <taxon>Rhodospirillales</taxon>
        <taxon>Rhodospirillaceae</taxon>
        <taxon>Magnetospirillum</taxon>
    </lineage>
</organism>
<dbReference type="Pfam" id="PF02470">
    <property type="entry name" value="MlaD"/>
    <property type="match status" value="1"/>
</dbReference>
<feature type="region of interest" description="Disordered" evidence="1">
    <location>
        <begin position="150"/>
        <end position="170"/>
    </location>
</feature>
<feature type="compositionally biased region" description="Pro residues" evidence="1">
    <location>
        <begin position="152"/>
        <end position="170"/>
    </location>
</feature>
<evidence type="ECO:0000259" key="3">
    <source>
        <dbReference type="Pfam" id="PF02470"/>
    </source>
</evidence>
<dbReference type="PANTHER" id="PTHR33371">
    <property type="entry name" value="INTERMEMBRANE PHOSPHOLIPID TRANSPORT SYSTEM BINDING PROTEIN MLAD-RELATED"/>
    <property type="match status" value="1"/>
</dbReference>
<feature type="transmembrane region" description="Helical" evidence="2">
    <location>
        <begin position="6"/>
        <end position="26"/>
    </location>
</feature>
<keyword evidence="2" id="KW-0472">Membrane</keyword>
<gene>
    <name evidence="4" type="ORF">MGR_3733</name>
</gene>
<dbReference type="EMBL" id="CU459003">
    <property type="protein sequence ID" value="CAM75068.1"/>
    <property type="molecule type" value="Genomic_DNA"/>
</dbReference>
<reference evidence="4" key="1">
    <citation type="journal article" date="2007" name="J. Bacteriol.">
        <title>Comparative genome analysis of four magnetotactic bacteria reveals a complex set of group-specific genes implicated in magnetosome biomineralization and function.</title>
        <authorList>
            <person name="Richter M."/>
            <person name="Kube M."/>
            <person name="Bazylinski D.A."/>
            <person name="Lombardot T."/>
            <person name="Gloeckner F.O."/>
            <person name="Reinhardt R."/>
            <person name="Schueler D."/>
        </authorList>
    </citation>
    <scope>NUCLEOTIDE SEQUENCE</scope>
    <source>
        <strain evidence="4">MSR-1</strain>
    </source>
</reference>
<dbReference type="AlphaFoldDB" id="A4TWR1"/>
<accession>A4TWR1</accession>
<dbReference type="PANTHER" id="PTHR33371:SF4">
    <property type="entry name" value="INTERMEMBRANE PHOSPHOLIPID TRANSPORT SYSTEM BINDING PROTEIN MLAD"/>
    <property type="match status" value="1"/>
</dbReference>
<name>A4TWR1_9PROT</name>